<dbReference type="EMBL" id="JBBBDM010000002">
    <property type="protein sequence ID" value="MEI5686393.1"/>
    <property type="molecule type" value="Genomic_DNA"/>
</dbReference>
<accession>A0ABU8GZY3</accession>
<dbReference type="PANTHER" id="PTHR37828:SF1">
    <property type="entry name" value="YCII-RELATED DOMAIN-CONTAINING PROTEIN"/>
    <property type="match status" value="1"/>
</dbReference>
<dbReference type="Proteomes" id="UP001367771">
    <property type="component" value="Unassembled WGS sequence"/>
</dbReference>
<keyword evidence="4" id="KW-1185">Reference proteome</keyword>
<evidence type="ECO:0000259" key="2">
    <source>
        <dbReference type="Pfam" id="PF03795"/>
    </source>
</evidence>
<feature type="domain" description="YCII-related" evidence="2">
    <location>
        <begin position="21"/>
        <end position="92"/>
    </location>
</feature>
<evidence type="ECO:0000313" key="4">
    <source>
        <dbReference type="Proteomes" id="UP001367771"/>
    </source>
</evidence>
<dbReference type="SUPFAM" id="SSF54909">
    <property type="entry name" value="Dimeric alpha+beta barrel"/>
    <property type="match status" value="1"/>
</dbReference>
<proteinExistence type="inferred from homology"/>
<comment type="similarity">
    <text evidence="1">Belongs to the YciI family.</text>
</comment>
<dbReference type="InterPro" id="IPR011008">
    <property type="entry name" value="Dimeric_a/b-barrel"/>
</dbReference>
<comment type="caution">
    <text evidence="3">The sequence shown here is derived from an EMBL/GenBank/DDBJ whole genome shotgun (WGS) entry which is preliminary data.</text>
</comment>
<evidence type="ECO:0000256" key="1">
    <source>
        <dbReference type="ARBA" id="ARBA00007689"/>
    </source>
</evidence>
<dbReference type="PANTHER" id="PTHR37828">
    <property type="entry name" value="GSR2449 PROTEIN"/>
    <property type="match status" value="1"/>
</dbReference>
<evidence type="ECO:0000313" key="3">
    <source>
        <dbReference type="EMBL" id="MEI5686393.1"/>
    </source>
</evidence>
<sequence length="105" mass="10921">MSEPFARPGAHMCIVSLTYGGDLDAIDAAMSDHVDWLADGYANGRFVASGRKQPRSGGIIIVVGSKSVTEELIATDPFVARGLATAEIIPFTASMAALPLGDLLS</sequence>
<name>A0ABU8GZY3_9SPHN</name>
<protein>
    <submittedName>
        <fullName evidence="3">YciI family protein</fullName>
    </submittedName>
</protein>
<dbReference type="Pfam" id="PF03795">
    <property type="entry name" value="YCII"/>
    <property type="match status" value="1"/>
</dbReference>
<dbReference type="RefSeq" id="WP_336544618.1">
    <property type="nucleotide sequence ID" value="NZ_JBBBDM010000002.1"/>
</dbReference>
<dbReference type="InterPro" id="IPR005545">
    <property type="entry name" value="YCII"/>
</dbReference>
<organism evidence="3 4">
    <name type="scientific">Sphingomonas kyungheensis</name>
    <dbReference type="NCBI Taxonomy" id="1069987"/>
    <lineage>
        <taxon>Bacteria</taxon>
        <taxon>Pseudomonadati</taxon>
        <taxon>Pseudomonadota</taxon>
        <taxon>Alphaproteobacteria</taxon>
        <taxon>Sphingomonadales</taxon>
        <taxon>Sphingomonadaceae</taxon>
        <taxon>Sphingomonas</taxon>
    </lineage>
</organism>
<gene>
    <name evidence="3" type="ORF">V8201_04795</name>
</gene>
<reference evidence="3 4" key="1">
    <citation type="journal article" date="2013" name="Int. J. Syst. Evol. Microbiol.">
        <title>Sphingomonas kyungheensis sp. nov., a bacterium with ginsenoside-converting activity isolated from soil of a ginseng field.</title>
        <authorList>
            <person name="Son H.M."/>
            <person name="Yang J.E."/>
            <person name="Park Y."/>
            <person name="Han C.K."/>
            <person name="Kim S.G."/>
            <person name="Kook M."/>
            <person name="Yi T.H."/>
        </authorList>
    </citation>
    <scope>NUCLEOTIDE SEQUENCE [LARGE SCALE GENOMIC DNA]</scope>
    <source>
        <strain evidence="3 4">LMG 26582</strain>
    </source>
</reference>